<dbReference type="RefSeq" id="WP_209533099.1">
    <property type="nucleotide sequence ID" value="NZ_JAEEGA010000032.1"/>
</dbReference>
<keyword evidence="1" id="KW-0472">Membrane</keyword>
<protein>
    <submittedName>
        <fullName evidence="2">HXXEE domain-containing protein</fullName>
    </submittedName>
</protein>
<gene>
    <name evidence="2" type="ORF">I6N95_26440</name>
</gene>
<comment type="caution">
    <text evidence="2">The sequence shown here is derived from an EMBL/GenBank/DDBJ whole genome shotgun (WGS) entry which is preliminary data.</text>
</comment>
<feature type="transmembrane region" description="Helical" evidence="1">
    <location>
        <begin position="104"/>
        <end position="122"/>
    </location>
</feature>
<name>A0A940PA39_9ENTE</name>
<keyword evidence="1" id="KW-0812">Transmembrane</keyword>
<proteinExistence type="predicted"/>
<dbReference type="Proteomes" id="UP000674938">
    <property type="component" value="Unassembled WGS sequence"/>
</dbReference>
<keyword evidence="1" id="KW-1133">Transmembrane helix</keyword>
<feature type="transmembrane region" description="Helical" evidence="1">
    <location>
        <begin position="61"/>
        <end position="92"/>
    </location>
</feature>
<evidence type="ECO:0000256" key="1">
    <source>
        <dbReference type="SAM" id="Phobius"/>
    </source>
</evidence>
<organism evidence="2 3">
    <name type="scientific">Vagococcus allomyrinae</name>
    <dbReference type="NCBI Taxonomy" id="2794353"/>
    <lineage>
        <taxon>Bacteria</taxon>
        <taxon>Bacillati</taxon>
        <taxon>Bacillota</taxon>
        <taxon>Bacilli</taxon>
        <taxon>Lactobacillales</taxon>
        <taxon>Enterococcaceae</taxon>
        <taxon>Vagococcus</taxon>
    </lineage>
</organism>
<keyword evidence="3" id="KW-1185">Reference proteome</keyword>
<dbReference type="InterPro" id="IPR025671">
    <property type="entry name" value="HXXEE"/>
</dbReference>
<feature type="transmembrane region" description="Helical" evidence="1">
    <location>
        <begin position="134"/>
        <end position="156"/>
    </location>
</feature>
<accession>A0A940PA39</accession>
<dbReference type="AlphaFoldDB" id="A0A940PA39"/>
<evidence type="ECO:0000313" key="2">
    <source>
        <dbReference type="EMBL" id="MBP1044554.1"/>
    </source>
</evidence>
<dbReference type="Pfam" id="PF13787">
    <property type="entry name" value="HXXEE"/>
    <property type="match status" value="1"/>
</dbReference>
<sequence length="157" mass="17809">MTLHEWLLIFPLLFMCHELEELAWMPEWFVRLKASPVKLPDKVRQITVSPRSFTLIVFEEFILVCCVILYSIVVSSFLVATALILVYGLHIVVHFGQMVYLRRYVPGSFTGGLTLIGCTLVLKQLLPQVEVGPLVIATVLMTVVVGANLVICHKWIR</sequence>
<evidence type="ECO:0000313" key="3">
    <source>
        <dbReference type="Proteomes" id="UP000674938"/>
    </source>
</evidence>
<reference evidence="2" key="1">
    <citation type="submission" date="2020-12" db="EMBL/GenBank/DDBJ databases">
        <title>Vagococcus allomyrinae sp. nov. and Enterococcus lavae sp. nov., isolated from the larvae of Allomyrina dichotoma.</title>
        <authorList>
            <person name="Lee S.D."/>
        </authorList>
    </citation>
    <scope>NUCLEOTIDE SEQUENCE</scope>
    <source>
        <strain evidence="2">BWB3-3</strain>
    </source>
</reference>
<dbReference type="EMBL" id="JAEEGA010000032">
    <property type="protein sequence ID" value="MBP1044554.1"/>
    <property type="molecule type" value="Genomic_DNA"/>
</dbReference>